<feature type="compositionally biased region" description="Basic and acidic residues" evidence="1">
    <location>
        <begin position="423"/>
        <end position="441"/>
    </location>
</feature>
<dbReference type="AlphaFoldDB" id="A0A1I4HG04"/>
<dbReference type="Proteomes" id="UP000198928">
    <property type="component" value="Unassembled WGS sequence"/>
</dbReference>
<sequence>MGYVLPEGADAMLDIIGVGWPNVDEDDYRDMAKELRDFADDVDEDAQAAHKGMERLISSGQSEALSALNGYWGKVNGKHMKDLGDAARVLADALDGAAGLIAGRKAVAVGELIALAASIGIGLAAAPFTAGLSTLLSAGAIQACRIAVKRALKEAADLAVEEIVTAMSEPAVAALENMAAELVVQLAANGLGTQDGVDMDKVGDAGKEGLQQGWNLASADGGPPAPPRLGGLIGTLDIDEDEHDRAATRLNTAAGSLNGRTSGRLGKARGHQGRTRGRDEIANLVNEVADRGMDALEKATKQLGDHLGGALPKGVRGIADSHKDNDRRTKDSFDRIKPGDGTDGGGGKGPSGGGPGGGGPPGGGGGGDGRPERRPMNPQPDWHGRSAGKMRHHRGDALHVDHLPQEERVRVLEEESLTLANAARDEPVREKGDYPVGKDRLTSGCSGSLLHDGVVTSHTSTTKKHGMKIPETHPAVADALKQVETELTEKGKRTGAGHGKCAEVSLISDRLHQIDPDGSKIRTVEDAREALSGAMVHTRQIGESVTSEENLTHGDYKKPCRSCEHMLPILGVTAHK</sequence>
<dbReference type="Pfam" id="PF14431">
    <property type="entry name" value="YwqJ-deaminase"/>
    <property type="match status" value="1"/>
</dbReference>
<protein>
    <submittedName>
        <fullName evidence="3">YwqJ-like deaminase</fullName>
    </submittedName>
</protein>
<proteinExistence type="predicted"/>
<feature type="region of interest" description="Disordered" evidence="1">
    <location>
        <begin position="251"/>
        <end position="279"/>
    </location>
</feature>
<dbReference type="Pfam" id="PF25547">
    <property type="entry name" value="WXG100_2"/>
    <property type="match status" value="1"/>
</dbReference>
<feature type="region of interest" description="Disordered" evidence="1">
    <location>
        <begin position="422"/>
        <end position="447"/>
    </location>
</feature>
<reference evidence="4" key="1">
    <citation type="submission" date="2016-10" db="EMBL/GenBank/DDBJ databases">
        <authorList>
            <person name="Varghese N."/>
            <person name="Submissions S."/>
        </authorList>
    </citation>
    <scope>NUCLEOTIDE SEQUENCE [LARGE SCALE GENOMIC DNA]</scope>
    <source>
        <strain evidence="4">PL19</strain>
    </source>
</reference>
<feature type="compositionally biased region" description="Basic residues" evidence="1">
    <location>
        <begin position="266"/>
        <end position="275"/>
    </location>
</feature>
<dbReference type="EMBL" id="FOSG01000018">
    <property type="protein sequence ID" value="SFL40316.1"/>
    <property type="molecule type" value="Genomic_DNA"/>
</dbReference>
<evidence type="ECO:0000259" key="2">
    <source>
        <dbReference type="Pfam" id="PF25547"/>
    </source>
</evidence>
<accession>A0A1I4HG04</accession>
<organism evidence="3 4">
    <name type="scientific">Streptomyces pini</name>
    <dbReference type="NCBI Taxonomy" id="1520580"/>
    <lineage>
        <taxon>Bacteria</taxon>
        <taxon>Bacillati</taxon>
        <taxon>Actinomycetota</taxon>
        <taxon>Actinomycetes</taxon>
        <taxon>Kitasatosporales</taxon>
        <taxon>Streptomycetaceae</taxon>
        <taxon>Streptomyces</taxon>
    </lineage>
</organism>
<evidence type="ECO:0000313" key="4">
    <source>
        <dbReference type="Proteomes" id="UP000198928"/>
    </source>
</evidence>
<feature type="compositionally biased region" description="Polar residues" evidence="1">
    <location>
        <begin position="251"/>
        <end position="261"/>
    </location>
</feature>
<dbReference type="RefSeq" id="WP_093851463.1">
    <property type="nucleotide sequence ID" value="NZ_FOSG01000018.1"/>
</dbReference>
<feature type="region of interest" description="Disordered" evidence="1">
    <location>
        <begin position="305"/>
        <end position="392"/>
    </location>
</feature>
<evidence type="ECO:0000256" key="1">
    <source>
        <dbReference type="SAM" id="MobiDB-lite"/>
    </source>
</evidence>
<name>A0A1I4HG04_9ACTN</name>
<feature type="compositionally biased region" description="Gly residues" evidence="1">
    <location>
        <begin position="341"/>
        <end position="368"/>
    </location>
</feature>
<feature type="compositionally biased region" description="Basic and acidic residues" evidence="1">
    <location>
        <begin position="319"/>
        <end position="340"/>
    </location>
</feature>
<dbReference type="InterPro" id="IPR025968">
    <property type="entry name" value="YwqJ_deaminase"/>
</dbReference>
<gene>
    <name evidence="3" type="ORF">SAMN05192584_11875</name>
</gene>
<keyword evidence="4" id="KW-1185">Reference proteome</keyword>
<evidence type="ECO:0000313" key="3">
    <source>
        <dbReference type="EMBL" id="SFL40316.1"/>
    </source>
</evidence>
<feature type="domain" description="Outer membrane channel protein CpnT-like N-terminal" evidence="2">
    <location>
        <begin position="18"/>
        <end position="133"/>
    </location>
</feature>
<dbReference type="OrthoDB" id="9111418at2"/>
<dbReference type="InterPro" id="IPR057746">
    <property type="entry name" value="CpnT-like_N"/>
</dbReference>